<name>A0A8T0GZ33_CERPU</name>
<accession>A0A8T0GZ33</accession>
<dbReference type="EMBL" id="CM026429">
    <property type="protein sequence ID" value="KAG0564906.1"/>
    <property type="molecule type" value="Genomic_DNA"/>
</dbReference>
<dbReference type="Gene3D" id="1.20.890.10">
    <property type="entry name" value="cAMP-dependent protein kinase regulatory subunit, dimerization-anchoring domain"/>
    <property type="match status" value="1"/>
</dbReference>
<dbReference type="AlphaFoldDB" id="A0A8T0GZ33"/>
<dbReference type="OrthoDB" id="1938612at2759"/>
<reference evidence="1" key="1">
    <citation type="submission" date="2020-06" db="EMBL/GenBank/DDBJ databases">
        <title>WGS assembly of Ceratodon purpureus strain R40.</title>
        <authorList>
            <person name="Carey S.B."/>
            <person name="Jenkins J."/>
            <person name="Shu S."/>
            <person name="Lovell J.T."/>
            <person name="Sreedasyam A."/>
            <person name="Maumus F."/>
            <person name="Tiley G.P."/>
            <person name="Fernandez-Pozo N."/>
            <person name="Barry K."/>
            <person name="Chen C."/>
            <person name="Wang M."/>
            <person name="Lipzen A."/>
            <person name="Daum C."/>
            <person name="Saski C.A."/>
            <person name="Payton A.C."/>
            <person name="Mcbreen J.C."/>
            <person name="Conrad R.E."/>
            <person name="Kollar L.M."/>
            <person name="Olsson S."/>
            <person name="Huttunen S."/>
            <person name="Landis J.B."/>
            <person name="Wickett N.J."/>
            <person name="Johnson M.G."/>
            <person name="Rensing S.A."/>
            <person name="Grimwood J."/>
            <person name="Schmutz J."/>
            <person name="Mcdaniel S.F."/>
        </authorList>
    </citation>
    <scope>NUCLEOTIDE SEQUENCE</scope>
    <source>
        <strain evidence="1">R40</strain>
    </source>
</reference>
<dbReference type="Pfam" id="PF05186">
    <property type="entry name" value="Dpy-30"/>
    <property type="match status" value="1"/>
</dbReference>
<keyword evidence="2" id="KW-1185">Reference proteome</keyword>
<comment type="caution">
    <text evidence="1">The sequence shown here is derived from an EMBL/GenBank/DDBJ whole genome shotgun (WGS) entry which is preliminary data.</text>
</comment>
<protein>
    <submittedName>
        <fullName evidence="1">Uncharacterized protein</fullName>
    </submittedName>
</protein>
<gene>
    <name evidence="1" type="ORF">KC19_8G149200</name>
</gene>
<organism evidence="1 2">
    <name type="scientific">Ceratodon purpureus</name>
    <name type="common">Fire moss</name>
    <name type="synonym">Dicranum purpureum</name>
    <dbReference type="NCBI Taxonomy" id="3225"/>
    <lineage>
        <taxon>Eukaryota</taxon>
        <taxon>Viridiplantae</taxon>
        <taxon>Streptophyta</taxon>
        <taxon>Embryophyta</taxon>
        <taxon>Bryophyta</taxon>
        <taxon>Bryophytina</taxon>
        <taxon>Bryopsida</taxon>
        <taxon>Dicranidae</taxon>
        <taxon>Pseudoditrichales</taxon>
        <taxon>Ditrichaceae</taxon>
        <taxon>Ceratodon</taxon>
    </lineage>
</organism>
<proteinExistence type="predicted"/>
<dbReference type="Proteomes" id="UP000822688">
    <property type="component" value="Chromosome 8"/>
</dbReference>
<evidence type="ECO:0000313" key="2">
    <source>
        <dbReference type="Proteomes" id="UP000822688"/>
    </source>
</evidence>
<sequence>MSEKKGSVAGEKKKSSVRGSQIAVAVVETVPLTPEVWFDLKEEEAALAQAAKEAQELLEMRALPVRQYLEASVVPLLLHGLQLLAIERPENPVDFLAKYLLEKNPK</sequence>
<dbReference type="InterPro" id="IPR007858">
    <property type="entry name" value="Dpy-30_motif"/>
</dbReference>
<evidence type="ECO:0000313" key="1">
    <source>
        <dbReference type="EMBL" id="KAG0564906.1"/>
    </source>
</evidence>